<evidence type="ECO:0000256" key="7">
    <source>
        <dbReference type="ARBA" id="ARBA00023170"/>
    </source>
</evidence>
<feature type="transmembrane region" description="Helical" evidence="10">
    <location>
        <begin position="20"/>
        <end position="44"/>
    </location>
</feature>
<protein>
    <submittedName>
        <fullName evidence="13">Adenosine receptor A2a-like</fullName>
    </submittedName>
</protein>
<dbReference type="SUPFAM" id="SSF81321">
    <property type="entry name" value="Family A G protein-coupled receptor-like"/>
    <property type="match status" value="1"/>
</dbReference>
<evidence type="ECO:0000256" key="8">
    <source>
        <dbReference type="ARBA" id="ARBA00023180"/>
    </source>
</evidence>
<keyword evidence="8" id="KW-0325">Glycoprotein</keyword>
<dbReference type="OMA" id="AMIVRSC"/>
<feature type="transmembrane region" description="Helical" evidence="10">
    <location>
        <begin position="142"/>
        <end position="163"/>
    </location>
</feature>
<keyword evidence="6 10" id="KW-0472">Membrane</keyword>
<dbReference type="PROSITE" id="PS50262">
    <property type="entry name" value="G_PROTEIN_RECEP_F1_2"/>
    <property type="match status" value="1"/>
</dbReference>
<keyword evidence="4 10" id="KW-1133">Transmembrane helix</keyword>
<dbReference type="Gene3D" id="1.20.1070.10">
    <property type="entry name" value="Rhodopsin 7-helix transmembrane proteins"/>
    <property type="match status" value="1"/>
</dbReference>
<dbReference type="OrthoDB" id="9975554at2759"/>
<feature type="transmembrane region" description="Helical" evidence="10">
    <location>
        <begin position="56"/>
        <end position="77"/>
    </location>
</feature>
<dbReference type="GO" id="GO:0004930">
    <property type="term" value="F:G protein-coupled receptor activity"/>
    <property type="evidence" value="ECO:0007669"/>
    <property type="project" value="UniProtKB-KW"/>
</dbReference>
<evidence type="ECO:0000256" key="2">
    <source>
        <dbReference type="ARBA" id="ARBA00022475"/>
    </source>
</evidence>
<dbReference type="Pfam" id="PF00001">
    <property type="entry name" value="7tm_1"/>
    <property type="match status" value="1"/>
</dbReference>
<comment type="subcellular location">
    <subcellularLocation>
        <location evidence="1">Cell membrane</location>
        <topology evidence="1">Multi-pass membrane protein</topology>
    </subcellularLocation>
</comment>
<keyword evidence="3 10" id="KW-0812">Transmembrane</keyword>
<evidence type="ECO:0000313" key="12">
    <source>
        <dbReference type="Proteomes" id="UP000694845"/>
    </source>
</evidence>
<evidence type="ECO:0000256" key="9">
    <source>
        <dbReference type="ARBA" id="ARBA00023224"/>
    </source>
</evidence>
<proteinExistence type="predicted"/>
<dbReference type="GeneID" id="110987747"/>
<feature type="transmembrane region" description="Helical" evidence="10">
    <location>
        <begin position="186"/>
        <end position="210"/>
    </location>
</feature>
<gene>
    <name evidence="13" type="primary">LOC110987747</name>
</gene>
<feature type="transmembrane region" description="Helical" evidence="10">
    <location>
        <begin position="246"/>
        <end position="269"/>
    </location>
</feature>
<dbReference type="InterPro" id="IPR017452">
    <property type="entry name" value="GPCR_Rhodpsn_7TM"/>
</dbReference>
<keyword evidence="2" id="KW-1003">Cell membrane</keyword>
<reference evidence="13" key="1">
    <citation type="submission" date="2025-08" db="UniProtKB">
        <authorList>
            <consortium name="RefSeq"/>
        </authorList>
    </citation>
    <scope>IDENTIFICATION</scope>
</reference>
<dbReference type="InterPro" id="IPR000276">
    <property type="entry name" value="GPCR_Rhodpsn"/>
</dbReference>
<evidence type="ECO:0000256" key="10">
    <source>
        <dbReference type="SAM" id="Phobius"/>
    </source>
</evidence>
<dbReference type="PANTHER" id="PTHR24246">
    <property type="entry name" value="OLFACTORY RECEPTOR AND ADENOSINE RECEPTOR"/>
    <property type="match status" value="1"/>
</dbReference>
<evidence type="ECO:0000256" key="5">
    <source>
        <dbReference type="ARBA" id="ARBA00023040"/>
    </source>
</evidence>
<sequence>MKSSSTVNGLDRSPPPWFDTVRVSMLSITLFLILAGNIFCFFVIRSSPQLRKVSRIFIVSLVMADLCAGAFPGSSLLTTAAAGHLVPAGVAEGLCKAYFMGGILFNGGSFISLFCLICDCYIAIEKPLRYPSLLTARRAYNIIWSCWLLMITVTVAYGVYFGTLPHHQPDWRWCLVRVSSLKKDPYILVLLVHTSVTVVLPLTVTFALCVRIRLIVHKHEIRLARFTPPGHPCRHRSSDTTSLTTFLMVNCGAALTSLPLSVLLAYSYWTGDFSMYGISTAMIVRSCSNLLNVLAHTRRNGEFRAAAARILRLRQGRNSHRNPAASRVTNTQLTCLAPSTGGGVITHKR</sequence>
<feature type="transmembrane region" description="Helical" evidence="10">
    <location>
        <begin position="275"/>
        <end position="295"/>
    </location>
</feature>
<dbReference type="CDD" id="cd00637">
    <property type="entry name" value="7tm_classA_rhodopsin-like"/>
    <property type="match status" value="1"/>
</dbReference>
<evidence type="ECO:0000256" key="1">
    <source>
        <dbReference type="ARBA" id="ARBA00004651"/>
    </source>
</evidence>
<keyword evidence="9" id="KW-0807">Transducer</keyword>
<dbReference type="PANTHER" id="PTHR24246:SF27">
    <property type="entry name" value="ADENOSINE RECEPTOR, ISOFORM A"/>
    <property type="match status" value="1"/>
</dbReference>
<keyword evidence="12" id="KW-1185">Reference proteome</keyword>
<evidence type="ECO:0000256" key="6">
    <source>
        <dbReference type="ARBA" id="ARBA00023136"/>
    </source>
</evidence>
<feature type="transmembrane region" description="Helical" evidence="10">
    <location>
        <begin position="97"/>
        <end position="122"/>
    </location>
</feature>
<dbReference type="AlphaFoldDB" id="A0A8B7ZLH4"/>
<evidence type="ECO:0000259" key="11">
    <source>
        <dbReference type="PROSITE" id="PS50262"/>
    </source>
</evidence>
<name>A0A8B7ZLH4_ACAPL</name>
<dbReference type="Proteomes" id="UP000694845">
    <property type="component" value="Unplaced"/>
</dbReference>
<accession>A0A8B7ZLH4</accession>
<dbReference type="RefSeq" id="XP_022106463.1">
    <property type="nucleotide sequence ID" value="XM_022250771.1"/>
</dbReference>
<keyword evidence="7" id="KW-0675">Receptor</keyword>
<keyword evidence="5" id="KW-0297">G-protein coupled receptor</keyword>
<feature type="domain" description="G-protein coupled receptors family 1 profile" evidence="11">
    <location>
        <begin position="36"/>
        <end position="296"/>
    </location>
</feature>
<dbReference type="GO" id="GO:0005886">
    <property type="term" value="C:plasma membrane"/>
    <property type="evidence" value="ECO:0007669"/>
    <property type="project" value="UniProtKB-SubCell"/>
</dbReference>
<evidence type="ECO:0000256" key="3">
    <source>
        <dbReference type="ARBA" id="ARBA00022692"/>
    </source>
</evidence>
<evidence type="ECO:0000313" key="13">
    <source>
        <dbReference type="RefSeq" id="XP_022106463.1"/>
    </source>
</evidence>
<dbReference type="KEGG" id="aplc:110987747"/>
<organism evidence="12 13">
    <name type="scientific">Acanthaster planci</name>
    <name type="common">Crown-of-thorns starfish</name>
    <dbReference type="NCBI Taxonomy" id="133434"/>
    <lineage>
        <taxon>Eukaryota</taxon>
        <taxon>Metazoa</taxon>
        <taxon>Echinodermata</taxon>
        <taxon>Eleutherozoa</taxon>
        <taxon>Asterozoa</taxon>
        <taxon>Asteroidea</taxon>
        <taxon>Valvatacea</taxon>
        <taxon>Valvatida</taxon>
        <taxon>Acanthasteridae</taxon>
        <taxon>Acanthaster</taxon>
    </lineage>
</organism>
<evidence type="ECO:0000256" key="4">
    <source>
        <dbReference type="ARBA" id="ARBA00022989"/>
    </source>
</evidence>